<feature type="chain" id="PRO_5038575776" evidence="11">
    <location>
        <begin position="26"/>
        <end position="314"/>
    </location>
</feature>
<evidence type="ECO:0000259" key="12">
    <source>
        <dbReference type="Pfam" id="PF00768"/>
    </source>
</evidence>
<dbReference type="PRINTS" id="PR00725">
    <property type="entry name" value="DADACBPTASE1"/>
</dbReference>
<keyword evidence="5" id="KW-0573">Peptidoglycan synthesis</keyword>
<dbReference type="GO" id="GO:0009252">
    <property type="term" value="P:peptidoglycan biosynthetic process"/>
    <property type="evidence" value="ECO:0007669"/>
    <property type="project" value="UniProtKB-KW"/>
</dbReference>
<dbReference type="GO" id="GO:0009002">
    <property type="term" value="F:serine-type D-Ala-D-Ala carboxypeptidase activity"/>
    <property type="evidence" value="ECO:0007669"/>
    <property type="project" value="UniProtKB-EC"/>
</dbReference>
<evidence type="ECO:0000256" key="7">
    <source>
        <dbReference type="PIRSR" id="PIRSR618044-1"/>
    </source>
</evidence>
<organism evidence="13 14">
    <name type="scientific">Mycobacterium tuberculosis</name>
    <dbReference type="NCBI Taxonomy" id="1773"/>
    <lineage>
        <taxon>Bacteria</taxon>
        <taxon>Bacillati</taxon>
        <taxon>Actinomycetota</taxon>
        <taxon>Actinomycetes</taxon>
        <taxon>Mycobacteriales</taxon>
        <taxon>Mycobacteriaceae</taxon>
        <taxon>Mycobacterium</taxon>
        <taxon>Mycobacterium tuberculosis complex</taxon>
    </lineage>
</organism>
<sequence>MRKLMTATAALCACAVTVSAGAAWADADVQPAGSVPIPDGPAQTWIVADLDSGQVLAGRDQNVAHPPASTIKVLLALVALDELDLNSTVVADVADTQAECNCVGVKPGRSYTARQLLDGLLLVSGNDAANTLAHMLGGQDVTVAKMNAKAATLGATSTHATTPSGLDGPGGSGASTAHDLVVIFRAAMANPVFAQITAEPSAMFPSDNGEQLIVNQDELLQRYPGAIGGKTGYTNAARKTFVGAAARPGRPPPGDRHDVRAGQRGRTDVLGSGCDPVRLGFRPQPAGQRRLALAPRADVGAGAPIMFFCVCWRS</sequence>
<protein>
    <submittedName>
        <fullName evidence="13">D-alanyl-D-alanine carboxypeptidase</fullName>
        <ecNumber evidence="13">3.4.16.4</ecNumber>
    </submittedName>
</protein>
<evidence type="ECO:0000256" key="9">
    <source>
        <dbReference type="RuleBase" id="RU004016"/>
    </source>
</evidence>
<evidence type="ECO:0000256" key="3">
    <source>
        <dbReference type="ARBA" id="ARBA00022801"/>
    </source>
</evidence>
<evidence type="ECO:0000256" key="11">
    <source>
        <dbReference type="SAM" id="SignalP"/>
    </source>
</evidence>
<dbReference type="Pfam" id="PF00768">
    <property type="entry name" value="Peptidase_S11"/>
    <property type="match status" value="1"/>
</dbReference>
<dbReference type="AlphaFoldDB" id="A0A654TFZ2"/>
<feature type="binding site" evidence="8">
    <location>
        <position position="230"/>
    </location>
    <ligand>
        <name>substrate</name>
    </ligand>
</feature>
<evidence type="ECO:0000256" key="10">
    <source>
        <dbReference type="SAM" id="MobiDB-lite"/>
    </source>
</evidence>
<feature type="active site" description="Acyl-ester intermediate" evidence="7">
    <location>
        <position position="69"/>
    </location>
</feature>
<dbReference type="Gene3D" id="3.40.710.10">
    <property type="entry name" value="DD-peptidase/beta-lactamase superfamily"/>
    <property type="match status" value="1"/>
</dbReference>
<gene>
    <name evidence="13" type="primary">dacB2</name>
    <name evidence="13" type="ORF">ERS007688_00346</name>
</gene>
<evidence type="ECO:0000313" key="14">
    <source>
        <dbReference type="Proteomes" id="UP000046947"/>
    </source>
</evidence>
<dbReference type="InterPro" id="IPR012338">
    <property type="entry name" value="Beta-lactam/transpept-like"/>
</dbReference>
<accession>A0A654TFZ2</accession>
<keyword evidence="13" id="KW-0645">Protease</keyword>
<evidence type="ECO:0000256" key="4">
    <source>
        <dbReference type="ARBA" id="ARBA00022960"/>
    </source>
</evidence>
<dbReference type="EMBL" id="CFOH01000030">
    <property type="protein sequence ID" value="CFE46698.1"/>
    <property type="molecule type" value="Genomic_DNA"/>
</dbReference>
<evidence type="ECO:0000256" key="6">
    <source>
        <dbReference type="ARBA" id="ARBA00023316"/>
    </source>
</evidence>
<keyword evidence="2 11" id="KW-0732">Signal</keyword>
<dbReference type="PANTHER" id="PTHR21581:SF33">
    <property type="entry name" value="D-ALANYL-D-ALANINE CARBOXYPEPTIDASE DACB"/>
    <property type="match status" value="1"/>
</dbReference>
<name>A0A654TFZ2_MYCTX</name>
<dbReference type="GO" id="GO:0006508">
    <property type="term" value="P:proteolysis"/>
    <property type="evidence" value="ECO:0007669"/>
    <property type="project" value="InterPro"/>
</dbReference>
<keyword evidence="13" id="KW-0121">Carboxypeptidase</keyword>
<dbReference type="InterPro" id="IPR001967">
    <property type="entry name" value="Peptidase_S11_N"/>
</dbReference>
<dbReference type="Proteomes" id="UP000046947">
    <property type="component" value="Unassembled WGS sequence"/>
</dbReference>
<feature type="active site" description="Proton acceptor" evidence="7">
    <location>
        <position position="72"/>
    </location>
</feature>
<evidence type="ECO:0000256" key="1">
    <source>
        <dbReference type="ARBA" id="ARBA00007164"/>
    </source>
</evidence>
<dbReference type="EC" id="3.4.16.4" evidence="13"/>
<evidence type="ECO:0000256" key="5">
    <source>
        <dbReference type="ARBA" id="ARBA00022984"/>
    </source>
</evidence>
<dbReference type="SUPFAM" id="SSF56601">
    <property type="entry name" value="beta-lactamase/transpeptidase-like"/>
    <property type="match status" value="1"/>
</dbReference>
<keyword evidence="6" id="KW-0961">Cell wall biogenesis/degradation</keyword>
<evidence type="ECO:0000256" key="2">
    <source>
        <dbReference type="ARBA" id="ARBA00022729"/>
    </source>
</evidence>
<evidence type="ECO:0000256" key="8">
    <source>
        <dbReference type="PIRSR" id="PIRSR618044-2"/>
    </source>
</evidence>
<evidence type="ECO:0000313" key="13">
    <source>
        <dbReference type="EMBL" id="CFE46698.1"/>
    </source>
</evidence>
<dbReference type="InterPro" id="IPR018044">
    <property type="entry name" value="Peptidase_S11"/>
</dbReference>
<dbReference type="PANTHER" id="PTHR21581">
    <property type="entry name" value="D-ALANYL-D-ALANINE CARBOXYPEPTIDASE"/>
    <property type="match status" value="1"/>
</dbReference>
<reference evidence="13 14" key="1">
    <citation type="submission" date="2015-03" db="EMBL/GenBank/DDBJ databases">
        <authorList>
            <consortium name="Pathogen Informatics"/>
        </authorList>
    </citation>
    <scope>NUCLEOTIDE SEQUENCE [LARGE SCALE GENOMIC DNA]</scope>
    <source>
        <strain evidence="13 14">H09601792</strain>
    </source>
</reference>
<proteinExistence type="inferred from homology"/>
<feature type="signal peptide" evidence="11">
    <location>
        <begin position="1"/>
        <end position="25"/>
    </location>
</feature>
<keyword evidence="3 13" id="KW-0378">Hydrolase</keyword>
<feature type="domain" description="Peptidase S11 D-alanyl-D-alanine carboxypeptidase A N-terminal" evidence="12">
    <location>
        <begin position="39"/>
        <end position="247"/>
    </location>
</feature>
<keyword evidence="4" id="KW-0133">Cell shape</keyword>
<feature type="compositionally biased region" description="Basic and acidic residues" evidence="10">
    <location>
        <begin position="253"/>
        <end position="266"/>
    </location>
</feature>
<feature type="region of interest" description="Disordered" evidence="10">
    <location>
        <begin position="246"/>
        <end position="266"/>
    </location>
</feature>
<dbReference type="GO" id="GO:0071555">
    <property type="term" value="P:cell wall organization"/>
    <property type="evidence" value="ECO:0007669"/>
    <property type="project" value="UniProtKB-KW"/>
</dbReference>
<feature type="active site" evidence="7">
    <location>
        <position position="124"/>
    </location>
</feature>
<dbReference type="GO" id="GO:0008360">
    <property type="term" value="P:regulation of cell shape"/>
    <property type="evidence" value="ECO:0007669"/>
    <property type="project" value="UniProtKB-KW"/>
</dbReference>
<comment type="similarity">
    <text evidence="1 9">Belongs to the peptidase S11 family.</text>
</comment>